<dbReference type="Gene3D" id="3.40.50.10680">
    <property type="entry name" value="CofD-like domains"/>
    <property type="match status" value="1"/>
</dbReference>
<dbReference type="AlphaFoldDB" id="A0A7I7URF9"/>
<evidence type="ECO:0000313" key="2">
    <source>
        <dbReference type="Proteomes" id="UP000467252"/>
    </source>
</evidence>
<gene>
    <name evidence="1" type="ORF">MPUL_45610</name>
</gene>
<dbReference type="EMBL" id="AP022599">
    <property type="protein sequence ID" value="BBY83403.1"/>
    <property type="molecule type" value="Genomic_DNA"/>
</dbReference>
<accession>A0A7I7URF9</accession>
<dbReference type="InterPro" id="IPR038136">
    <property type="entry name" value="CofD-like_dom_sf"/>
</dbReference>
<dbReference type="Proteomes" id="UP000467252">
    <property type="component" value="Chromosome"/>
</dbReference>
<sequence>MSICGHTQHAPATRHSVALIGGRKSVGLATELTALEIPVIAVANTGSDRGTHRPDVSAFRAASLPVMAVTDDPNPTTVVVAGLGELAADAWVADGRPGRLLAVRLAGRARARPDTVNAILQAGATVLGPDDADLVIDPVLKVLAVSKVRLPRPVIAVGHGHHRFEGTADVMVEVDADPTAQALAVRDALQTVMASHDTHAQTGAEARTS</sequence>
<reference evidence="1 2" key="1">
    <citation type="journal article" date="2019" name="Emerg. Microbes Infect.">
        <title>Comprehensive subspecies identification of 175 nontuberculous mycobacteria species based on 7547 genomic profiles.</title>
        <authorList>
            <person name="Matsumoto Y."/>
            <person name="Kinjo T."/>
            <person name="Motooka D."/>
            <person name="Nabeya D."/>
            <person name="Jung N."/>
            <person name="Uechi K."/>
            <person name="Horii T."/>
            <person name="Iida T."/>
            <person name="Fujita J."/>
            <person name="Nakamura S."/>
        </authorList>
    </citation>
    <scope>NUCLEOTIDE SEQUENCE [LARGE SCALE GENOMIC DNA]</scope>
    <source>
        <strain evidence="1 2">JCM 6370</strain>
    </source>
</reference>
<protein>
    <submittedName>
        <fullName evidence="1">Uncharacterized protein</fullName>
    </submittedName>
</protein>
<dbReference type="RefSeq" id="WP_163904209.1">
    <property type="nucleotide sequence ID" value="NZ_AP022599.1"/>
</dbReference>
<name>A0A7I7URF9_MYCPV</name>
<organism evidence="1 2">
    <name type="scientific">Mycolicibacterium pulveris</name>
    <name type="common">Mycobacterium pulveris</name>
    <dbReference type="NCBI Taxonomy" id="36813"/>
    <lineage>
        <taxon>Bacteria</taxon>
        <taxon>Bacillati</taxon>
        <taxon>Actinomycetota</taxon>
        <taxon>Actinomycetes</taxon>
        <taxon>Mycobacteriales</taxon>
        <taxon>Mycobacteriaceae</taxon>
        <taxon>Mycolicibacterium</taxon>
    </lineage>
</organism>
<keyword evidence="2" id="KW-1185">Reference proteome</keyword>
<evidence type="ECO:0000313" key="1">
    <source>
        <dbReference type="EMBL" id="BBY83403.1"/>
    </source>
</evidence>
<dbReference type="SUPFAM" id="SSF142338">
    <property type="entry name" value="CofD-like"/>
    <property type="match status" value="1"/>
</dbReference>
<proteinExistence type="predicted"/>